<dbReference type="InterPro" id="IPR020892">
    <property type="entry name" value="Cyclophilin-type_PPIase_CS"/>
</dbReference>
<dbReference type="InterPro" id="IPR044666">
    <property type="entry name" value="Cyclophilin_A-like"/>
</dbReference>
<dbReference type="InterPro" id="IPR002130">
    <property type="entry name" value="Cyclophilin-type_PPIase_dom"/>
</dbReference>
<dbReference type="PROSITE" id="PS50005">
    <property type="entry name" value="TPR"/>
    <property type="match status" value="1"/>
</dbReference>
<evidence type="ECO:0000256" key="5">
    <source>
        <dbReference type="PROSITE-ProRule" id="PRU00339"/>
    </source>
</evidence>
<dbReference type="PROSITE" id="PS00170">
    <property type="entry name" value="CSA_PPIASE_1"/>
    <property type="match status" value="1"/>
</dbReference>
<dbReference type="Proteomes" id="UP000769157">
    <property type="component" value="Unassembled WGS sequence"/>
</dbReference>
<keyword evidence="4" id="KW-0413">Isomerase</keyword>
<comment type="catalytic activity">
    <reaction evidence="1">
        <text>[protein]-peptidylproline (omega=180) = [protein]-peptidylproline (omega=0)</text>
        <dbReference type="Rhea" id="RHEA:16237"/>
        <dbReference type="Rhea" id="RHEA-COMP:10747"/>
        <dbReference type="Rhea" id="RHEA-COMP:10748"/>
        <dbReference type="ChEBI" id="CHEBI:83833"/>
        <dbReference type="ChEBI" id="CHEBI:83834"/>
        <dbReference type="EC" id="5.2.1.8"/>
    </reaction>
</comment>
<comment type="caution">
    <text evidence="7">The sequence shown here is derived from an EMBL/GenBank/DDBJ whole genome shotgun (WGS) entry which is preliminary data.</text>
</comment>
<keyword evidence="3" id="KW-0697">Rotamase</keyword>
<dbReference type="GO" id="GO:0006457">
    <property type="term" value="P:protein folding"/>
    <property type="evidence" value="ECO:0007669"/>
    <property type="project" value="InterPro"/>
</dbReference>
<dbReference type="EMBL" id="JAEUBE010000504">
    <property type="protein sequence ID" value="KAH3660493.1"/>
    <property type="molecule type" value="Genomic_DNA"/>
</dbReference>
<dbReference type="InterPro" id="IPR011990">
    <property type="entry name" value="TPR-like_helical_dom_sf"/>
</dbReference>
<dbReference type="Pfam" id="PF00160">
    <property type="entry name" value="Pro_isomerase"/>
    <property type="match status" value="1"/>
</dbReference>
<dbReference type="SMART" id="SM00028">
    <property type="entry name" value="TPR"/>
    <property type="match status" value="3"/>
</dbReference>
<dbReference type="PRINTS" id="PR00153">
    <property type="entry name" value="CSAPPISMRASE"/>
</dbReference>
<dbReference type="Gene3D" id="1.25.40.10">
    <property type="entry name" value="Tetratricopeptide repeat domain"/>
    <property type="match status" value="1"/>
</dbReference>
<evidence type="ECO:0000313" key="8">
    <source>
        <dbReference type="Proteomes" id="UP000769157"/>
    </source>
</evidence>
<dbReference type="GO" id="GO:0003755">
    <property type="term" value="F:peptidyl-prolyl cis-trans isomerase activity"/>
    <property type="evidence" value="ECO:0007669"/>
    <property type="project" value="UniProtKB-KW"/>
</dbReference>
<evidence type="ECO:0000256" key="2">
    <source>
        <dbReference type="ARBA" id="ARBA00013194"/>
    </source>
</evidence>
<reference evidence="7" key="1">
    <citation type="journal article" date="2021" name="Open Biol.">
        <title>Shared evolutionary footprints suggest mitochondrial oxidative damage underlies multiple complex I losses in fungi.</title>
        <authorList>
            <person name="Schikora-Tamarit M.A."/>
            <person name="Marcet-Houben M."/>
            <person name="Nosek J."/>
            <person name="Gabaldon T."/>
        </authorList>
    </citation>
    <scope>NUCLEOTIDE SEQUENCE</scope>
    <source>
        <strain evidence="7">CBS6075</strain>
    </source>
</reference>
<dbReference type="GeneID" id="70239043"/>
<dbReference type="InterPro" id="IPR019734">
    <property type="entry name" value="TPR_rpt"/>
</dbReference>
<reference evidence="7" key="2">
    <citation type="submission" date="2021-01" db="EMBL/GenBank/DDBJ databases">
        <authorList>
            <person name="Schikora-Tamarit M.A."/>
        </authorList>
    </citation>
    <scope>NUCLEOTIDE SEQUENCE</scope>
    <source>
        <strain evidence="7">CBS6075</strain>
    </source>
</reference>
<organism evidence="7 8">
    <name type="scientific">Ogataea philodendri</name>
    <dbReference type="NCBI Taxonomy" id="1378263"/>
    <lineage>
        <taxon>Eukaryota</taxon>
        <taxon>Fungi</taxon>
        <taxon>Dikarya</taxon>
        <taxon>Ascomycota</taxon>
        <taxon>Saccharomycotina</taxon>
        <taxon>Pichiomycetes</taxon>
        <taxon>Pichiales</taxon>
        <taxon>Pichiaceae</taxon>
        <taxon>Ogataea</taxon>
    </lineage>
</organism>
<evidence type="ECO:0000256" key="4">
    <source>
        <dbReference type="ARBA" id="ARBA00023235"/>
    </source>
</evidence>
<evidence type="ECO:0000259" key="6">
    <source>
        <dbReference type="PROSITE" id="PS50072"/>
    </source>
</evidence>
<dbReference type="PANTHER" id="PTHR45625">
    <property type="entry name" value="PEPTIDYL-PROLYL CIS-TRANS ISOMERASE-RELATED"/>
    <property type="match status" value="1"/>
</dbReference>
<dbReference type="CDD" id="cd00317">
    <property type="entry name" value="cyclophilin"/>
    <property type="match status" value="1"/>
</dbReference>
<feature type="repeat" description="TPR" evidence="5">
    <location>
        <begin position="320"/>
        <end position="353"/>
    </location>
</feature>
<dbReference type="SUPFAM" id="SSF48452">
    <property type="entry name" value="TPR-like"/>
    <property type="match status" value="1"/>
</dbReference>
<dbReference type="InterPro" id="IPR029000">
    <property type="entry name" value="Cyclophilin-like_dom_sf"/>
</dbReference>
<sequence length="383" mass="43619">MGLFAYLDIRVGNKDLGRVVAELSTDLAPKSCKNFLDLCRSKSYNNTCFHRVIRNFMIQAGDTDHKIIDIKNYPPPDLGKGGKSSFLSEYFEDENKVAIDKAFLLCMANQGTKDTNGSQFFISTTPSPHLSGKHSVFGKIIHGKSIIRELEKTPVISSKNSDPQAWIPAADNIALIYDCGEWKEGDYLFCYNACTDRIGGDIYEEYPDDNDENELDLEDPKKTLQAATTIKESATLLFKASRLDDSRLKYKKALRYCNELIPDQDSNPEYYKKFLDLKKTLYLNLALIELNLKNYQGTIDYCGYLLEMDSDVTLTRTQTSKTLYRLGKAYHGLKNFEVSLEFLQKASLINPDDQTVKSEMASVKKLVEDQKQTERQRFAKFFS</sequence>
<evidence type="ECO:0000313" key="7">
    <source>
        <dbReference type="EMBL" id="KAH3660493.1"/>
    </source>
</evidence>
<name>A0A9P8NV89_9ASCO</name>
<evidence type="ECO:0000256" key="1">
    <source>
        <dbReference type="ARBA" id="ARBA00000971"/>
    </source>
</evidence>
<dbReference type="RefSeq" id="XP_046058196.1">
    <property type="nucleotide sequence ID" value="XM_046208435.1"/>
</dbReference>
<keyword evidence="5" id="KW-0802">TPR repeat</keyword>
<dbReference type="PROSITE" id="PS50072">
    <property type="entry name" value="CSA_PPIASE_2"/>
    <property type="match status" value="1"/>
</dbReference>
<evidence type="ECO:0000256" key="3">
    <source>
        <dbReference type="ARBA" id="ARBA00023110"/>
    </source>
</evidence>
<protein>
    <recommendedName>
        <fullName evidence="2">peptidylprolyl isomerase</fullName>
        <ecNumber evidence="2">5.2.1.8</ecNumber>
    </recommendedName>
</protein>
<dbReference type="OrthoDB" id="407558at2759"/>
<gene>
    <name evidence="7" type="ORF">OGAPHI_007079</name>
</gene>
<dbReference type="Gene3D" id="2.40.100.10">
    <property type="entry name" value="Cyclophilin-like"/>
    <property type="match status" value="1"/>
</dbReference>
<proteinExistence type="predicted"/>
<accession>A0A9P8NV89</accession>
<dbReference type="PANTHER" id="PTHR45625:SF4">
    <property type="entry name" value="PEPTIDYLPROLYL ISOMERASE DOMAIN AND WD REPEAT-CONTAINING PROTEIN 1"/>
    <property type="match status" value="1"/>
</dbReference>
<feature type="domain" description="PPIase cyclophilin-type" evidence="6">
    <location>
        <begin position="6"/>
        <end position="181"/>
    </location>
</feature>
<dbReference type="AlphaFoldDB" id="A0A9P8NV89"/>
<keyword evidence="8" id="KW-1185">Reference proteome</keyword>
<dbReference type="SUPFAM" id="SSF50891">
    <property type="entry name" value="Cyclophilin-like"/>
    <property type="match status" value="1"/>
</dbReference>
<dbReference type="EC" id="5.2.1.8" evidence="2"/>